<dbReference type="NCBIfam" id="NF001913">
    <property type="entry name" value="PRK00696.1"/>
    <property type="match status" value="1"/>
</dbReference>
<dbReference type="SUPFAM" id="SSF52210">
    <property type="entry name" value="Succinyl-CoA synthetase domains"/>
    <property type="match status" value="1"/>
</dbReference>
<dbReference type="PANTHER" id="PTHR11815">
    <property type="entry name" value="SUCCINYL-COA SYNTHETASE BETA CHAIN"/>
    <property type="match status" value="1"/>
</dbReference>
<dbReference type="HAMAP" id="MF_00558">
    <property type="entry name" value="Succ_CoA_beta"/>
    <property type="match status" value="1"/>
</dbReference>
<sequence length="389" mass="42066">MNLMEYQGKELFRRSGIPIPRSQHCTTPEAVGDFLAANPGEWVLKAQVLMGGRGKAGKIKFATGREQGIALAREIMATPMPPNRQNPKGEAINSLLVEEKLSIAKEAYCAITVDRATKRPVAMVSKYGGMEIEEVAHEHPESIAKFFIDTAIGYSPFIGRELAFASDLDPGYRKQLPAILASLYHLFFEYGAKLVEINPLALTTDGRVIASDAKVELDDDALFKHKEFAEWHAVLPLDEDEQLATEAGLGIRNFRRFGGTVGTMANGAGLAMATMDAVKYAGGEIANFLDVGGGANAERVRKCYELVVNHTPAKVFFINIFGGITRGDEVAKGIVEALRTTTSRKVPLVIRLTGTNEEQGRKILADAGMTPVETMDEGAAQAVRIAAGA</sequence>
<keyword evidence="5" id="KW-0460">Magnesium</keyword>
<dbReference type="PANTHER" id="PTHR11815:SF10">
    <property type="entry name" value="SUCCINATE--COA LIGASE [GDP-FORMING] SUBUNIT BETA, MITOCHONDRIAL"/>
    <property type="match status" value="1"/>
</dbReference>
<evidence type="ECO:0000259" key="7">
    <source>
        <dbReference type="Pfam" id="PF08442"/>
    </source>
</evidence>
<dbReference type="NCBIfam" id="TIGR01016">
    <property type="entry name" value="sucCoAbeta"/>
    <property type="match status" value="1"/>
</dbReference>
<dbReference type="GO" id="GO:0046872">
    <property type="term" value="F:metal ion binding"/>
    <property type="evidence" value="ECO:0007669"/>
    <property type="project" value="UniProtKB-KW"/>
</dbReference>
<dbReference type="Pfam" id="PF00549">
    <property type="entry name" value="Ligase_CoA"/>
    <property type="match status" value="1"/>
</dbReference>
<comment type="caution">
    <text evidence="8">The sequence shown here is derived from an EMBL/GenBank/DDBJ whole genome shotgun (WGS) entry which is preliminary data.</text>
</comment>
<dbReference type="InterPro" id="IPR013815">
    <property type="entry name" value="ATP_grasp_subdomain_1"/>
</dbReference>
<dbReference type="PROSITE" id="PS01217">
    <property type="entry name" value="SUCCINYL_COA_LIG_3"/>
    <property type="match status" value="1"/>
</dbReference>
<keyword evidence="4" id="KW-0547">Nucleotide-binding</keyword>
<dbReference type="GO" id="GO:0006099">
    <property type="term" value="P:tricarboxylic acid cycle"/>
    <property type="evidence" value="ECO:0007669"/>
    <property type="project" value="InterPro"/>
</dbReference>
<evidence type="ECO:0000313" key="8">
    <source>
        <dbReference type="EMBL" id="CBH75881.1"/>
    </source>
</evidence>
<dbReference type="EC" id="6.2.1.5" evidence="8"/>
<dbReference type="EMBL" id="CABL01000017">
    <property type="protein sequence ID" value="CBH75881.1"/>
    <property type="molecule type" value="Genomic_DNA"/>
</dbReference>
<dbReference type="InterPro" id="IPR017866">
    <property type="entry name" value="Succ-CoA_synthase_bsu_CS"/>
</dbReference>
<dbReference type="GO" id="GO:0005524">
    <property type="term" value="F:ATP binding"/>
    <property type="evidence" value="ECO:0007669"/>
    <property type="project" value="InterPro"/>
</dbReference>
<evidence type="ECO:0000256" key="2">
    <source>
        <dbReference type="ARBA" id="ARBA00022598"/>
    </source>
</evidence>
<reference evidence="8" key="1">
    <citation type="submission" date="2009-10" db="EMBL/GenBank/DDBJ databases">
        <title>Diversity of trophic interactions inside an arsenic-rich microbial ecosystem.</title>
        <authorList>
            <person name="Bertin P.N."/>
            <person name="Heinrich-Salmeron A."/>
            <person name="Pelletier E."/>
            <person name="Goulhen-Chollet F."/>
            <person name="Arsene-Ploetze F."/>
            <person name="Gallien S."/>
            <person name="Calteau A."/>
            <person name="Vallenet D."/>
            <person name="Casiot C."/>
            <person name="Chane-Woon-Ming B."/>
            <person name="Giloteaux L."/>
            <person name="Barakat M."/>
            <person name="Bonnefoy V."/>
            <person name="Bruneel O."/>
            <person name="Chandler M."/>
            <person name="Cleiss J."/>
            <person name="Duran R."/>
            <person name="Elbaz-Poulichet F."/>
            <person name="Fonknechten N."/>
            <person name="Lauga B."/>
            <person name="Mornico D."/>
            <person name="Ortet P."/>
            <person name="Schaeffer C."/>
            <person name="Siguier P."/>
            <person name="Alexander Thil Smith A."/>
            <person name="Van Dorsselaer A."/>
            <person name="Weissenbach J."/>
            <person name="Medigue C."/>
            <person name="Le Paslier D."/>
        </authorList>
    </citation>
    <scope>NUCLEOTIDE SEQUENCE</scope>
</reference>
<dbReference type="Gene3D" id="3.30.470.20">
    <property type="entry name" value="ATP-grasp fold, B domain"/>
    <property type="match status" value="1"/>
</dbReference>
<feature type="domain" description="ATP-citrate synthase/succinyl-CoA ligase C-terminal" evidence="6">
    <location>
        <begin position="264"/>
        <end position="380"/>
    </location>
</feature>
<keyword evidence="3" id="KW-0479">Metal-binding</keyword>
<dbReference type="Pfam" id="PF08442">
    <property type="entry name" value="ATP-grasp_2"/>
    <property type="match status" value="1"/>
</dbReference>
<protein>
    <submittedName>
        <fullName evidence="8">Succinyl-CoA synthetase (Beta subunit)</fullName>
        <ecNumber evidence="8">6.2.1.5</ecNumber>
    </submittedName>
</protein>
<dbReference type="AlphaFoldDB" id="E6PHE3"/>
<evidence type="ECO:0000256" key="4">
    <source>
        <dbReference type="ARBA" id="ARBA00022741"/>
    </source>
</evidence>
<evidence type="ECO:0000259" key="6">
    <source>
        <dbReference type="Pfam" id="PF00549"/>
    </source>
</evidence>
<dbReference type="GO" id="GO:0042709">
    <property type="term" value="C:succinate-CoA ligase complex"/>
    <property type="evidence" value="ECO:0007669"/>
    <property type="project" value="TreeGrafter"/>
</dbReference>
<keyword evidence="2 8" id="KW-0436">Ligase</keyword>
<dbReference type="InterPro" id="IPR016102">
    <property type="entry name" value="Succinyl-CoA_synth-like"/>
</dbReference>
<accession>E6PHE3</accession>
<dbReference type="FunFam" id="3.30.470.20:FF:000002">
    <property type="entry name" value="Succinate--CoA ligase [ADP-forming] subunit beta"/>
    <property type="match status" value="1"/>
</dbReference>
<evidence type="ECO:0000256" key="5">
    <source>
        <dbReference type="ARBA" id="ARBA00022842"/>
    </source>
</evidence>
<feature type="domain" description="ATP-grasp fold succinyl-CoA synthetase-type" evidence="7">
    <location>
        <begin position="2"/>
        <end position="201"/>
    </location>
</feature>
<dbReference type="PIRSF" id="PIRSF001554">
    <property type="entry name" value="SucCS_beta"/>
    <property type="match status" value="1"/>
</dbReference>
<dbReference type="InterPro" id="IPR005811">
    <property type="entry name" value="SUCC_ACL_C"/>
</dbReference>
<dbReference type="Gene3D" id="3.30.1490.20">
    <property type="entry name" value="ATP-grasp fold, A domain"/>
    <property type="match status" value="1"/>
</dbReference>
<evidence type="ECO:0000256" key="1">
    <source>
        <dbReference type="ARBA" id="ARBA00001946"/>
    </source>
</evidence>
<dbReference type="InterPro" id="IPR013650">
    <property type="entry name" value="ATP-grasp_succ-CoA_synth-type"/>
</dbReference>
<dbReference type="GO" id="GO:0006104">
    <property type="term" value="P:succinyl-CoA metabolic process"/>
    <property type="evidence" value="ECO:0007669"/>
    <property type="project" value="TreeGrafter"/>
</dbReference>
<dbReference type="GO" id="GO:0004775">
    <property type="term" value="F:succinate-CoA ligase (ADP-forming) activity"/>
    <property type="evidence" value="ECO:0007669"/>
    <property type="project" value="UniProtKB-EC"/>
</dbReference>
<proteinExistence type="inferred from homology"/>
<gene>
    <name evidence="8" type="primary">sucC</name>
    <name evidence="8" type="ORF">CARN1_1048</name>
</gene>
<name>E6PHE3_9ZZZZ</name>
<dbReference type="InterPro" id="IPR005809">
    <property type="entry name" value="Succ_CoA_ligase-like_bsu"/>
</dbReference>
<comment type="cofactor">
    <cofactor evidence="1">
        <name>Mg(2+)</name>
        <dbReference type="ChEBI" id="CHEBI:18420"/>
    </cofactor>
</comment>
<evidence type="ECO:0000256" key="3">
    <source>
        <dbReference type="ARBA" id="ARBA00022723"/>
    </source>
</evidence>
<dbReference type="SUPFAM" id="SSF56059">
    <property type="entry name" value="Glutathione synthetase ATP-binding domain-like"/>
    <property type="match status" value="1"/>
</dbReference>
<organism evidence="8">
    <name type="scientific">mine drainage metagenome</name>
    <dbReference type="NCBI Taxonomy" id="410659"/>
    <lineage>
        <taxon>unclassified sequences</taxon>
        <taxon>metagenomes</taxon>
        <taxon>ecological metagenomes</taxon>
    </lineage>
</organism>
<dbReference type="Gene3D" id="3.40.50.261">
    <property type="entry name" value="Succinyl-CoA synthetase domains"/>
    <property type="match status" value="1"/>
</dbReference>